<feature type="transmembrane region" description="Helical" evidence="1">
    <location>
        <begin position="308"/>
        <end position="333"/>
    </location>
</feature>
<dbReference type="RefSeq" id="WP_148816438.1">
    <property type="nucleotide sequence ID" value="NZ_CP043046.1"/>
</dbReference>
<protein>
    <recommendedName>
        <fullName evidence="4">AI-2E family transporter</fullName>
    </recommendedName>
</protein>
<feature type="transmembrane region" description="Helical" evidence="1">
    <location>
        <begin position="20"/>
        <end position="48"/>
    </location>
</feature>
<keyword evidence="1" id="KW-0812">Transmembrane</keyword>
<sequence>MPNAPQTAQNDAINRPIAIASWLLAAAALILVLHLRLLLPLLCGLLVHQLVRLMSPLLQRRVSGERARMISVALVATIVIAALAIAVVAAISFLRSDAGSLPHLLGRLMRVIDEAKTQVPGPLVQYLPTDATEFRNDVMIWAREHMSTLRLASGEVVTGIVHAIIGMVLGGMVSLYQARPPHESAPLAEALTLRMRLLADAFHRVVFAQIRISLVNTALTAVFLVVLLPLFGVHLPLTKTMILVTFFAGLLPVVGNLISNTVVVLVALSASLNVAIAALAFLVAIHKFEYFLNARIVGTRIHAHSWELLAAMLLMEAAYGLPGLVAAPVYYAYLKNELMRARLV</sequence>
<dbReference type="KEGG" id="pacr:FXN63_17225"/>
<accession>A0A5C0B3N1</accession>
<evidence type="ECO:0000313" key="2">
    <source>
        <dbReference type="EMBL" id="QEI07391.1"/>
    </source>
</evidence>
<evidence type="ECO:0008006" key="4">
    <source>
        <dbReference type="Google" id="ProtNLM"/>
    </source>
</evidence>
<keyword evidence="1" id="KW-1133">Transmembrane helix</keyword>
<feature type="transmembrane region" description="Helical" evidence="1">
    <location>
        <begin position="241"/>
        <end position="258"/>
    </location>
</feature>
<feature type="transmembrane region" description="Helical" evidence="1">
    <location>
        <begin position="214"/>
        <end position="235"/>
    </location>
</feature>
<dbReference type="Proteomes" id="UP000325161">
    <property type="component" value="Chromosome"/>
</dbReference>
<dbReference type="AlphaFoldDB" id="A0A5C0B3N1"/>
<keyword evidence="1" id="KW-0472">Membrane</keyword>
<evidence type="ECO:0000313" key="3">
    <source>
        <dbReference type="Proteomes" id="UP000325161"/>
    </source>
</evidence>
<gene>
    <name evidence="2" type="ORF">FXN63_17225</name>
</gene>
<dbReference type="OrthoDB" id="8113193at2"/>
<proteinExistence type="predicted"/>
<organism evidence="2 3">
    <name type="scientific">Pigmentiphaga aceris</name>
    <dbReference type="NCBI Taxonomy" id="1940612"/>
    <lineage>
        <taxon>Bacteria</taxon>
        <taxon>Pseudomonadati</taxon>
        <taxon>Pseudomonadota</taxon>
        <taxon>Betaproteobacteria</taxon>
        <taxon>Burkholderiales</taxon>
        <taxon>Alcaligenaceae</taxon>
        <taxon>Pigmentiphaga</taxon>
    </lineage>
</organism>
<feature type="transmembrane region" description="Helical" evidence="1">
    <location>
        <begin position="69"/>
        <end position="94"/>
    </location>
</feature>
<feature type="transmembrane region" description="Helical" evidence="1">
    <location>
        <begin position="265"/>
        <end position="288"/>
    </location>
</feature>
<evidence type="ECO:0000256" key="1">
    <source>
        <dbReference type="SAM" id="Phobius"/>
    </source>
</evidence>
<dbReference type="EMBL" id="CP043046">
    <property type="protein sequence ID" value="QEI07391.1"/>
    <property type="molecule type" value="Genomic_DNA"/>
</dbReference>
<keyword evidence="3" id="KW-1185">Reference proteome</keyword>
<reference evidence="2 3" key="1">
    <citation type="submission" date="2019-08" db="EMBL/GenBank/DDBJ databases">
        <title>Amphibian skin-associated Pigmentiphaga: genome sequence and occurrence across geography and hosts.</title>
        <authorList>
            <person name="Bletz M.C."/>
            <person name="Bunk B."/>
            <person name="Sproeer C."/>
            <person name="Biwer P."/>
            <person name="Reiter S."/>
            <person name="Rabemananjara F.C.E."/>
            <person name="Schulz S."/>
            <person name="Overmann J."/>
            <person name="Vences M."/>
        </authorList>
    </citation>
    <scope>NUCLEOTIDE SEQUENCE [LARGE SCALE GENOMIC DNA]</scope>
    <source>
        <strain evidence="2 3">Mada1488</strain>
    </source>
</reference>
<name>A0A5C0B3N1_9BURK</name>
<feature type="transmembrane region" description="Helical" evidence="1">
    <location>
        <begin position="156"/>
        <end position="176"/>
    </location>
</feature>